<evidence type="ECO:0000313" key="1">
    <source>
        <dbReference type="EMBL" id="GJE29807.1"/>
    </source>
</evidence>
<dbReference type="EMBL" id="BPQV01000021">
    <property type="protein sequence ID" value="GJE29807.1"/>
    <property type="molecule type" value="Genomic_DNA"/>
</dbReference>
<reference evidence="1" key="2">
    <citation type="submission" date="2021-08" db="EMBL/GenBank/DDBJ databases">
        <authorList>
            <person name="Tani A."/>
            <person name="Ola A."/>
            <person name="Ogura Y."/>
            <person name="Katsura K."/>
            <person name="Hayashi T."/>
        </authorList>
    </citation>
    <scope>NUCLEOTIDE SEQUENCE</scope>
    <source>
        <strain evidence="1">NBRC 15689</strain>
    </source>
</reference>
<keyword evidence="2" id="KW-1185">Reference proteome</keyword>
<organism evidence="1 2">
    <name type="scientific">Methylobacterium organophilum</name>
    <dbReference type="NCBI Taxonomy" id="410"/>
    <lineage>
        <taxon>Bacteria</taxon>
        <taxon>Pseudomonadati</taxon>
        <taxon>Pseudomonadota</taxon>
        <taxon>Alphaproteobacteria</taxon>
        <taxon>Hyphomicrobiales</taxon>
        <taxon>Methylobacteriaceae</taxon>
        <taxon>Methylobacterium</taxon>
    </lineage>
</organism>
<evidence type="ECO:0000313" key="2">
    <source>
        <dbReference type="Proteomes" id="UP001055156"/>
    </source>
</evidence>
<proteinExistence type="predicted"/>
<reference evidence="1" key="1">
    <citation type="journal article" date="2021" name="Front. Microbiol.">
        <title>Comprehensive Comparative Genomics and Phenotyping of Methylobacterium Species.</title>
        <authorList>
            <person name="Alessa O."/>
            <person name="Ogura Y."/>
            <person name="Fujitani Y."/>
            <person name="Takami H."/>
            <person name="Hayashi T."/>
            <person name="Sahin N."/>
            <person name="Tani A."/>
        </authorList>
    </citation>
    <scope>NUCLEOTIDE SEQUENCE</scope>
    <source>
        <strain evidence="1">NBRC 15689</strain>
    </source>
</reference>
<dbReference type="Proteomes" id="UP001055156">
    <property type="component" value="Unassembled WGS sequence"/>
</dbReference>
<comment type="caution">
    <text evidence="1">The sequence shown here is derived from an EMBL/GenBank/DDBJ whole genome shotgun (WGS) entry which is preliminary data.</text>
</comment>
<sequence>MSAIPLAPYAPDVASVDAAVSAIAQNVVPRADGYAPIPAPVPITSALPDPCRGAIAVVSPAFGTTRYYAGTARGLFRYDGLGGWADASNPGRTYSIPTDDSWSFALYGSRLVATSANTPPQVIDIDAGKIFADLGGGPPRARLVSIVGEFLILGGLASDPNSVQWSDLGDPESWPLGVQNGHEGDLQILPDGGAVTGFAGGESGLVFQERAIRRMTFSGGSTIFDFSVLEENRGAVSPSAVAKAGGRVFFLDRDGFYAFPYAGSASVPIGAERVNRTFLDRVDPNHIGATVAVRDATGPRILFAYRTRSAPTGDPTLRDEGLVYDWLLDRWAGPITIQLRAGLTAATPAVSIDALPGSIDDPSQPSLDDPIYAGGVPALGFVTADNRLSLLTGAPLEAVFATAEAMLARPNRAFVTGVRLDSDADDWRVQVGGREGLGQSAAVAYRPETAPTVERIAPCRSSARYHRARIRIPAGTAWSYASGIEVEAVAEGLR</sequence>
<dbReference type="RefSeq" id="WP_238315030.1">
    <property type="nucleotide sequence ID" value="NZ_BPQV01000021.1"/>
</dbReference>
<protein>
    <submittedName>
        <fullName evidence="1">Uncharacterized protein</fullName>
    </submittedName>
</protein>
<name>A0ABQ4THK0_METOR</name>
<gene>
    <name evidence="1" type="ORF">LKMONMHP_4693</name>
</gene>
<accession>A0ABQ4THK0</accession>